<keyword evidence="1" id="KW-0812">Transmembrane</keyword>
<evidence type="ECO:0000313" key="3">
    <source>
        <dbReference type="Proteomes" id="UP000295726"/>
    </source>
</evidence>
<gene>
    <name evidence="2" type="ORF">EDD59_101298</name>
</gene>
<dbReference type="Proteomes" id="UP000295726">
    <property type="component" value="Unassembled WGS sequence"/>
</dbReference>
<comment type="caution">
    <text evidence="2">The sequence shown here is derived from an EMBL/GenBank/DDBJ whole genome shotgun (WGS) entry which is preliminary data.</text>
</comment>
<keyword evidence="1" id="KW-1133">Transmembrane helix</keyword>
<dbReference type="InterPro" id="IPR007211">
    <property type="entry name" value="DUF378"/>
</dbReference>
<dbReference type="PANTHER" id="PTHR37304:SF1">
    <property type="entry name" value="MEMBRANE PROTEIN"/>
    <property type="match status" value="1"/>
</dbReference>
<proteinExistence type="predicted"/>
<evidence type="ECO:0008006" key="4">
    <source>
        <dbReference type="Google" id="ProtNLM"/>
    </source>
</evidence>
<reference evidence="2 3" key="1">
    <citation type="submission" date="2019-03" db="EMBL/GenBank/DDBJ databases">
        <title>Genomic Encyclopedia of Type Strains, Phase IV (KMG-IV): sequencing the most valuable type-strain genomes for metagenomic binning, comparative biology and taxonomic classification.</title>
        <authorList>
            <person name="Goeker M."/>
        </authorList>
    </citation>
    <scope>NUCLEOTIDE SEQUENCE [LARGE SCALE GENOMIC DNA]</scope>
    <source>
        <strain evidence="2 3">DSM 29489</strain>
    </source>
</reference>
<evidence type="ECO:0000313" key="2">
    <source>
        <dbReference type="EMBL" id="TCS82886.1"/>
    </source>
</evidence>
<dbReference type="Pfam" id="PF04070">
    <property type="entry name" value="DUF378"/>
    <property type="match status" value="1"/>
</dbReference>
<dbReference type="EMBL" id="SLZZ01000001">
    <property type="protein sequence ID" value="TCS82886.1"/>
    <property type="molecule type" value="Genomic_DNA"/>
</dbReference>
<keyword evidence="1" id="KW-0472">Membrane</keyword>
<organism evidence="2 3">
    <name type="scientific">Muricomes intestini</name>
    <dbReference type="NCBI Taxonomy" id="1796634"/>
    <lineage>
        <taxon>Bacteria</taxon>
        <taxon>Bacillati</taxon>
        <taxon>Bacillota</taxon>
        <taxon>Clostridia</taxon>
        <taxon>Lachnospirales</taxon>
        <taxon>Lachnospiraceae</taxon>
        <taxon>Muricomes</taxon>
    </lineage>
</organism>
<feature type="transmembrane region" description="Helical" evidence="1">
    <location>
        <begin position="7"/>
        <end position="27"/>
    </location>
</feature>
<protein>
    <recommendedName>
        <fullName evidence="4">DUF378 domain-containing protein</fullName>
    </recommendedName>
</protein>
<dbReference type="RefSeq" id="WP_089985519.1">
    <property type="nucleotide sequence ID" value="NZ_DAIPCY010000001.1"/>
</dbReference>
<accession>A0A4R3KHU5</accession>
<name>A0A4R3KHU5_9FIRM</name>
<keyword evidence="3" id="KW-1185">Reference proteome</keyword>
<dbReference type="PANTHER" id="PTHR37304">
    <property type="entry name" value="MEMBRANE PROTEIN-RELATED"/>
    <property type="match status" value="1"/>
</dbReference>
<dbReference type="OrthoDB" id="9812136at2"/>
<feature type="transmembrane region" description="Helical" evidence="1">
    <location>
        <begin position="39"/>
        <end position="59"/>
    </location>
</feature>
<sequence>MKWFDYTALTLVIIGAVNWLLVGIFRFDLVAFLFGNLSWLSRIIYTIIGLCGLYLISLFGRIKGMSE</sequence>
<dbReference type="AlphaFoldDB" id="A0A4R3KHU5"/>
<evidence type="ECO:0000256" key="1">
    <source>
        <dbReference type="SAM" id="Phobius"/>
    </source>
</evidence>